<evidence type="ECO:0000256" key="14">
    <source>
        <dbReference type="ARBA" id="ARBA00025228"/>
    </source>
</evidence>
<evidence type="ECO:0000313" key="21">
    <source>
        <dbReference type="Proteomes" id="UP000471120"/>
    </source>
</evidence>
<feature type="transmembrane region" description="Helical" evidence="19">
    <location>
        <begin position="36"/>
        <end position="56"/>
    </location>
</feature>
<feature type="transmembrane region" description="Helical" evidence="19">
    <location>
        <begin position="184"/>
        <end position="214"/>
    </location>
</feature>
<dbReference type="GO" id="GO:0008818">
    <property type="term" value="F:cobalamin 5'-phosphate synthase activity"/>
    <property type="evidence" value="ECO:0007669"/>
    <property type="project" value="UniProtKB-UniRule"/>
</dbReference>
<dbReference type="Proteomes" id="UP000471120">
    <property type="component" value="Unassembled WGS sequence"/>
</dbReference>
<evidence type="ECO:0000256" key="16">
    <source>
        <dbReference type="ARBA" id="ARBA00032853"/>
    </source>
</evidence>
<comment type="subcellular location">
    <subcellularLocation>
        <location evidence="2 19">Cell membrane</location>
        <topology evidence="2 19">Multi-pass membrane protein</topology>
    </subcellularLocation>
</comment>
<evidence type="ECO:0000256" key="13">
    <source>
        <dbReference type="ARBA" id="ARBA00023136"/>
    </source>
</evidence>
<evidence type="ECO:0000256" key="4">
    <source>
        <dbReference type="ARBA" id="ARBA00010561"/>
    </source>
</evidence>
<gene>
    <name evidence="19" type="primary">cobS</name>
    <name evidence="20" type="ORF">DW322_16035</name>
</gene>
<keyword evidence="12 19" id="KW-1133">Transmembrane helix</keyword>
<comment type="catalytic activity">
    <reaction evidence="17 19">
        <text>alpha-ribazole + adenosylcob(III)inamide-GDP = adenosylcob(III)alamin + GMP + H(+)</text>
        <dbReference type="Rhea" id="RHEA:16049"/>
        <dbReference type="ChEBI" id="CHEBI:10329"/>
        <dbReference type="ChEBI" id="CHEBI:15378"/>
        <dbReference type="ChEBI" id="CHEBI:18408"/>
        <dbReference type="ChEBI" id="CHEBI:58115"/>
        <dbReference type="ChEBI" id="CHEBI:60487"/>
        <dbReference type="EC" id="2.7.8.26"/>
    </reaction>
</comment>
<accession>A0A6P2CGE5</accession>
<protein>
    <recommendedName>
        <fullName evidence="6 19">Adenosylcobinamide-GDP ribazoletransferase</fullName>
        <ecNumber evidence="5 19">2.7.8.26</ecNumber>
    </recommendedName>
    <alternativeName>
        <fullName evidence="16 19">Cobalamin synthase</fullName>
    </alternativeName>
    <alternativeName>
        <fullName evidence="15 19">Cobalamin-5'-phosphate synthase</fullName>
    </alternativeName>
</protein>
<evidence type="ECO:0000313" key="20">
    <source>
        <dbReference type="EMBL" id="TXG91442.1"/>
    </source>
</evidence>
<dbReference type="AlphaFoldDB" id="A0A6P2CGE5"/>
<feature type="transmembrane region" description="Helical" evidence="19">
    <location>
        <begin position="144"/>
        <end position="164"/>
    </location>
</feature>
<proteinExistence type="inferred from homology"/>
<evidence type="ECO:0000256" key="15">
    <source>
        <dbReference type="ARBA" id="ARBA00032605"/>
    </source>
</evidence>
<dbReference type="GO" id="GO:0005886">
    <property type="term" value="C:plasma membrane"/>
    <property type="evidence" value="ECO:0007669"/>
    <property type="project" value="UniProtKB-SubCell"/>
</dbReference>
<comment type="pathway">
    <text evidence="3 19">Cofactor biosynthesis; adenosylcobalamin biosynthesis; adenosylcobalamin from cob(II)yrinate a,c-diamide: step 7/7.</text>
</comment>
<dbReference type="HAMAP" id="MF_00719">
    <property type="entry name" value="CobS"/>
    <property type="match status" value="1"/>
</dbReference>
<feature type="transmembrane region" description="Helical" evidence="19">
    <location>
        <begin position="117"/>
        <end position="137"/>
    </location>
</feature>
<evidence type="ECO:0000256" key="17">
    <source>
        <dbReference type="ARBA" id="ARBA00048623"/>
    </source>
</evidence>
<dbReference type="GO" id="GO:0009236">
    <property type="term" value="P:cobalamin biosynthetic process"/>
    <property type="evidence" value="ECO:0007669"/>
    <property type="project" value="UniProtKB-UniRule"/>
</dbReference>
<dbReference type="PANTHER" id="PTHR34148:SF1">
    <property type="entry name" value="ADENOSYLCOBINAMIDE-GDP RIBAZOLETRANSFERASE"/>
    <property type="match status" value="1"/>
</dbReference>
<evidence type="ECO:0000256" key="12">
    <source>
        <dbReference type="ARBA" id="ARBA00022989"/>
    </source>
</evidence>
<evidence type="ECO:0000256" key="1">
    <source>
        <dbReference type="ARBA" id="ARBA00001946"/>
    </source>
</evidence>
<keyword evidence="10 19" id="KW-0812">Transmembrane</keyword>
<dbReference type="Pfam" id="PF02654">
    <property type="entry name" value="CobS"/>
    <property type="match status" value="1"/>
</dbReference>
<evidence type="ECO:0000256" key="2">
    <source>
        <dbReference type="ARBA" id="ARBA00004651"/>
    </source>
</evidence>
<evidence type="ECO:0000256" key="10">
    <source>
        <dbReference type="ARBA" id="ARBA00022692"/>
    </source>
</evidence>
<organism evidence="20 21">
    <name type="scientific">Rhodococcus rhodnii</name>
    <dbReference type="NCBI Taxonomy" id="38312"/>
    <lineage>
        <taxon>Bacteria</taxon>
        <taxon>Bacillati</taxon>
        <taxon>Actinomycetota</taxon>
        <taxon>Actinomycetes</taxon>
        <taxon>Mycobacteriales</taxon>
        <taxon>Nocardiaceae</taxon>
        <taxon>Rhodococcus</taxon>
    </lineage>
</organism>
<keyword evidence="13 19" id="KW-0472">Membrane</keyword>
<keyword evidence="8 19" id="KW-0169">Cobalamin biosynthesis</keyword>
<comment type="function">
    <text evidence="14 19">Joins adenosylcobinamide-GDP and alpha-ribazole to generate adenosylcobalamin (Ado-cobalamin). Also synthesizes adenosylcobalamin 5'-phosphate from adenosylcobinamide-GDP and alpha-ribazole 5'-phosphate.</text>
</comment>
<keyword evidence="9 19" id="KW-0808">Transferase</keyword>
<keyword evidence="7 19" id="KW-1003">Cell membrane</keyword>
<evidence type="ECO:0000256" key="5">
    <source>
        <dbReference type="ARBA" id="ARBA00013200"/>
    </source>
</evidence>
<dbReference type="PANTHER" id="PTHR34148">
    <property type="entry name" value="ADENOSYLCOBINAMIDE-GDP RIBAZOLETRANSFERASE"/>
    <property type="match status" value="1"/>
</dbReference>
<keyword evidence="11 19" id="KW-0460">Magnesium</keyword>
<comment type="similarity">
    <text evidence="4 19">Belongs to the CobS family.</text>
</comment>
<evidence type="ECO:0000256" key="19">
    <source>
        <dbReference type="HAMAP-Rule" id="MF_00719"/>
    </source>
</evidence>
<dbReference type="UniPathway" id="UPA00148">
    <property type="reaction ID" value="UER00238"/>
</dbReference>
<feature type="transmembrane region" description="Helical" evidence="19">
    <location>
        <begin position="63"/>
        <end position="81"/>
    </location>
</feature>
<evidence type="ECO:0000256" key="11">
    <source>
        <dbReference type="ARBA" id="ARBA00022842"/>
    </source>
</evidence>
<dbReference type="GO" id="GO:0051073">
    <property type="term" value="F:adenosylcobinamide-GDP ribazoletransferase activity"/>
    <property type="evidence" value="ECO:0007669"/>
    <property type="project" value="UniProtKB-UniRule"/>
</dbReference>
<evidence type="ECO:0000256" key="6">
    <source>
        <dbReference type="ARBA" id="ARBA00015850"/>
    </source>
</evidence>
<evidence type="ECO:0000256" key="18">
    <source>
        <dbReference type="ARBA" id="ARBA00049504"/>
    </source>
</evidence>
<comment type="catalytic activity">
    <reaction evidence="18 19">
        <text>alpha-ribazole 5'-phosphate + adenosylcob(III)inamide-GDP = adenosylcob(III)alamin 5'-phosphate + GMP + H(+)</text>
        <dbReference type="Rhea" id="RHEA:23560"/>
        <dbReference type="ChEBI" id="CHEBI:15378"/>
        <dbReference type="ChEBI" id="CHEBI:57918"/>
        <dbReference type="ChEBI" id="CHEBI:58115"/>
        <dbReference type="ChEBI" id="CHEBI:60487"/>
        <dbReference type="ChEBI" id="CHEBI:60493"/>
        <dbReference type="EC" id="2.7.8.26"/>
    </reaction>
</comment>
<dbReference type="EC" id="2.7.8.26" evidence="5 19"/>
<sequence>MTRLGDAGRGVALSFSWLTVLPVRSPSPIDRRAAGRAITAAPLTALVLGAGAAAIASAASLTALPPLAVGLLVAAALALASRGMHLDGLADVADGLGVYGTPERTREVARSGSSGPFAVVTLVVVLVLQATAFGALASRGEYAAVALAVVVGRVSAVIGCRRGIPAATASGFGALVAGTQPWPVVVAWVLAAAAAGVAAAGWTGLAAVVVGLAVAEAAGTHAVRRFGGLVGDVLGAGIELAVVAAALTVTM</sequence>
<comment type="caution">
    <text evidence="20">The sequence shown here is derived from an EMBL/GenBank/DDBJ whole genome shotgun (WGS) entry which is preliminary data.</text>
</comment>
<dbReference type="RefSeq" id="WP_010836592.1">
    <property type="nucleotide sequence ID" value="NZ_QRCM01000001.1"/>
</dbReference>
<evidence type="ECO:0000256" key="3">
    <source>
        <dbReference type="ARBA" id="ARBA00004663"/>
    </source>
</evidence>
<evidence type="ECO:0000256" key="7">
    <source>
        <dbReference type="ARBA" id="ARBA00022475"/>
    </source>
</evidence>
<comment type="cofactor">
    <cofactor evidence="1 19">
        <name>Mg(2+)</name>
        <dbReference type="ChEBI" id="CHEBI:18420"/>
    </cofactor>
</comment>
<dbReference type="EMBL" id="QRCM01000001">
    <property type="protein sequence ID" value="TXG91442.1"/>
    <property type="molecule type" value="Genomic_DNA"/>
</dbReference>
<evidence type="ECO:0000256" key="8">
    <source>
        <dbReference type="ARBA" id="ARBA00022573"/>
    </source>
</evidence>
<reference evidence="20 21" key="1">
    <citation type="submission" date="2018-07" db="EMBL/GenBank/DDBJ databases">
        <title>Genome sequence of Rhodococcus rhodnii ATCC 35071 from Rhodnius prolixus.</title>
        <authorList>
            <person name="Patel V."/>
            <person name="Vogel K.J."/>
        </authorList>
    </citation>
    <scope>NUCLEOTIDE SEQUENCE [LARGE SCALE GENOMIC DNA]</scope>
    <source>
        <strain evidence="20 21">ATCC 35071</strain>
    </source>
</reference>
<evidence type="ECO:0000256" key="9">
    <source>
        <dbReference type="ARBA" id="ARBA00022679"/>
    </source>
</evidence>
<dbReference type="InterPro" id="IPR003805">
    <property type="entry name" value="CobS"/>
</dbReference>
<name>A0A6P2CGE5_9NOCA</name>
<feature type="transmembrane region" description="Helical" evidence="19">
    <location>
        <begin position="226"/>
        <end position="249"/>
    </location>
</feature>